<reference evidence="2" key="2">
    <citation type="journal article" date="2021" name="PeerJ">
        <title>Extensive microbial diversity within the chicken gut microbiome revealed by metagenomics and culture.</title>
        <authorList>
            <person name="Gilroy R."/>
            <person name="Ravi A."/>
            <person name="Getino M."/>
            <person name="Pursley I."/>
            <person name="Horton D.L."/>
            <person name="Alikhan N.F."/>
            <person name="Baker D."/>
            <person name="Gharbi K."/>
            <person name="Hall N."/>
            <person name="Watson M."/>
            <person name="Adriaenssens E.M."/>
            <person name="Foster-Nyarko E."/>
            <person name="Jarju S."/>
            <person name="Secka A."/>
            <person name="Antonio M."/>
            <person name="Oren A."/>
            <person name="Chaudhuri R.R."/>
            <person name="La Ragione R."/>
            <person name="Hildebrand F."/>
            <person name="Pallen M.J."/>
        </authorList>
    </citation>
    <scope>NUCLEOTIDE SEQUENCE</scope>
    <source>
        <strain evidence="2">CHK189-12415</strain>
    </source>
</reference>
<proteinExistence type="predicted"/>
<dbReference type="Proteomes" id="UP000824241">
    <property type="component" value="Unassembled WGS sequence"/>
</dbReference>
<reference evidence="2" key="1">
    <citation type="submission" date="2020-10" db="EMBL/GenBank/DDBJ databases">
        <authorList>
            <person name="Gilroy R."/>
        </authorList>
    </citation>
    <scope>NUCLEOTIDE SEQUENCE</scope>
    <source>
        <strain evidence="2">CHK189-12415</strain>
    </source>
</reference>
<evidence type="ECO:0000313" key="2">
    <source>
        <dbReference type="EMBL" id="HIR60826.1"/>
    </source>
</evidence>
<feature type="non-terminal residue" evidence="2">
    <location>
        <position position="151"/>
    </location>
</feature>
<dbReference type="AlphaFoldDB" id="A0A9D1DXT9"/>
<evidence type="ECO:0000256" key="1">
    <source>
        <dbReference type="SAM" id="Phobius"/>
    </source>
</evidence>
<keyword evidence="1" id="KW-0472">Membrane</keyword>
<feature type="transmembrane region" description="Helical" evidence="1">
    <location>
        <begin position="38"/>
        <end position="57"/>
    </location>
</feature>
<gene>
    <name evidence="2" type="ORF">IAB37_04550</name>
</gene>
<evidence type="ECO:0000313" key="3">
    <source>
        <dbReference type="Proteomes" id="UP000824241"/>
    </source>
</evidence>
<dbReference type="EMBL" id="DVHA01000150">
    <property type="protein sequence ID" value="HIR60826.1"/>
    <property type="molecule type" value="Genomic_DNA"/>
</dbReference>
<sequence>MNWLRNFMMGRYGPDSLSLFLIVVSLVCTLTSSLFGGVLVLILISYALWFWVIFRMLSRNIAARQKENETFLRGWRWVMDHTVGLRGWFKTQGNRFRDRKTHKYFRCPSCHQMVRVPKNKGKVRIICPKCKNEFIRQTGKSAAQRAREEQA</sequence>
<protein>
    <recommendedName>
        <fullName evidence="4">Zn-finger containing protein</fullName>
    </recommendedName>
</protein>
<accession>A0A9D1DXT9</accession>
<comment type="caution">
    <text evidence="2">The sequence shown here is derived from an EMBL/GenBank/DDBJ whole genome shotgun (WGS) entry which is preliminary data.</text>
</comment>
<name>A0A9D1DXT9_9FIRM</name>
<evidence type="ECO:0008006" key="4">
    <source>
        <dbReference type="Google" id="ProtNLM"/>
    </source>
</evidence>
<keyword evidence="1" id="KW-0812">Transmembrane</keyword>
<organism evidence="2 3">
    <name type="scientific">Candidatus Faecivivens stercoravium</name>
    <dbReference type="NCBI Taxonomy" id="2840803"/>
    <lineage>
        <taxon>Bacteria</taxon>
        <taxon>Bacillati</taxon>
        <taxon>Bacillota</taxon>
        <taxon>Clostridia</taxon>
        <taxon>Eubacteriales</taxon>
        <taxon>Oscillospiraceae</taxon>
        <taxon>Oscillospiraceae incertae sedis</taxon>
        <taxon>Candidatus Faecivivens</taxon>
    </lineage>
</organism>
<keyword evidence="1" id="KW-1133">Transmembrane helix</keyword>